<evidence type="ECO:0000313" key="2">
    <source>
        <dbReference type="Proteomes" id="UP000670776"/>
    </source>
</evidence>
<reference evidence="1 2" key="1">
    <citation type="submission" date="2021-04" db="EMBL/GenBank/DDBJ databases">
        <title>Mariniflexile gromovii gen. nov., sp. nov., a gliding bacterium isolated from the sea urchin Strongylocentrotus intermedius.</title>
        <authorList>
            <person name="Ko S."/>
            <person name="Le V."/>
            <person name="Ahn C.-Y."/>
            <person name="Oh H.-M."/>
        </authorList>
    </citation>
    <scope>NUCLEOTIDE SEQUENCE [LARGE SCALE GENOMIC DNA]</scope>
    <source>
        <strain evidence="1 2">KCTC 12570</strain>
    </source>
</reference>
<dbReference type="EMBL" id="JAGJCB010000002">
    <property type="protein sequence ID" value="MBP0902859.1"/>
    <property type="molecule type" value="Genomic_DNA"/>
</dbReference>
<comment type="caution">
    <text evidence="1">The sequence shown here is derived from an EMBL/GenBank/DDBJ whole genome shotgun (WGS) entry which is preliminary data.</text>
</comment>
<accession>A0ABS4BQK3</accession>
<protein>
    <submittedName>
        <fullName evidence="1">Uncharacterized protein</fullName>
    </submittedName>
</protein>
<gene>
    <name evidence="1" type="ORF">J8H85_03370</name>
</gene>
<name>A0ABS4BQK3_9FLAO</name>
<dbReference type="Proteomes" id="UP000670776">
    <property type="component" value="Unassembled WGS sequence"/>
</dbReference>
<dbReference type="RefSeq" id="WP_209652667.1">
    <property type="nucleotide sequence ID" value="NZ_JAGJCB010000002.1"/>
</dbReference>
<keyword evidence="2" id="KW-1185">Reference proteome</keyword>
<organism evidence="1 2">
    <name type="scientific">Mariniflexile gromovii</name>
    <dbReference type="NCBI Taxonomy" id="362523"/>
    <lineage>
        <taxon>Bacteria</taxon>
        <taxon>Pseudomonadati</taxon>
        <taxon>Bacteroidota</taxon>
        <taxon>Flavobacteriia</taxon>
        <taxon>Flavobacteriales</taxon>
        <taxon>Flavobacteriaceae</taxon>
        <taxon>Mariniflexile</taxon>
    </lineage>
</organism>
<evidence type="ECO:0000313" key="1">
    <source>
        <dbReference type="EMBL" id="MBP0902859.1"/>
    </source>
</evidence>
<sequence>MITVVNFADKKFRGKQKWSSFTAKVFGKVDRVIEYSPEDIEKSQWDLHASSLKYSKGFGNYFWKPYLVNKALKEVKEGEYLLSADSGSIFIKSVLPLVKHLEKSKKNILCFRLLLIEKQWTKKDAFILMDCDSPEYTNTPQITSTFVLVKKCKESIDFIKDWEKYSRDSRILSDDPSVLGADYPEFIQNRHDQTILSLLSKKHGNVLIEGDMSDYGCFPYRYLFDDRHIYDKEMLENPKNNIFRGTALSNRTEHPLFYICKHLVRSFFYKFGFKL</sequence>
<proteinExistence type="predicted"/>